<name>A0A6J6DZU8_9ZZZZ</name>
<organism evidence="1">
    <name type="scientific">freshwater metagenome</name>
    <dbReference type="NCBI Taxonomy" id="449393"/>
    <lineage>
        <taxon>unclassified sequences</taxon>
        <taxon>metagenomes</taxon>
        <taxon>ecological metagenomes</taxon>
    </lineage>
</organism>
<dbReference type="AlphaFoldDB" id="A0A6J6DZU8"/>
<reference evidence="1" key="1">
    <citation type="submission" date="2020-05" db="EMBL/GenBank/DDBJ databases">
        <authorList>
            <person name="Chiriac C."/>
            <person name="Salcher M."/>
            <person name="Ghai R."/>
            <person name="Kavagutti S V."/>
        </authorList>
    </citation>
    <scope>NUCLEOTIDE SEQUENCE</scope>
</reference>
<accession>A0A6J6DZU8</accession>
<gene>
    <name evidence="1" type="ORF">UFOPK1493_02250</name>
</gene>
<proteinExistence type="predicted"/>
<sequence length="98" mass="11209">MFVKIPFTALRSVTVGPHHRVMFVQSESTPSRRRRFFGRDVPQPAPLPEPEGYEAQSQMLTELFHAGRLDRPGYEFARRQLQLAYGIGLLPEARGREA</sequence>
<protein>
    <submittedName>
        <fullName evidence="1">Unannotated protein</fullName>
    </submittedName>
</protein>
<evidence type="ECO:0000313" key="1">
    <source>
        <dbReference type="EMBL" id="CAB4568674.1"/>
    </source>
</evidence>
<dbReference type="EMBL" id="CAEZSR010000086">
    <property type="protein sequence ID" value="CAB4568674.1"/>
    <property type="molecule type" value="Genomic_DNA"/>
</dbReference>